<dbReference type="Proteomes" id="UP000789524">
    <property type="component" value="Unassembled WGS sequence"/>
</dbReference>
<dbReference type="GO" id="GO:0004521">
    <property type="term" value="F:RNA endonuclease activity"/>
    <property type="evidence" value="ECO:0007669"/>
    <property type="project" value="TreeGrafter"/>
</dbReference>
<keyword evidence="10" id="KW-1185">Reference proteome</keyword>
<dbReference type="InterPro" id="IPR044925">
    <property type="entry name" value="His-Me_finger_sf"/>
</dbReference>
<dbReference type="InterPro" id="IPR040255">
    <property type="entry name" value="Non-specific_endonuclease"/>
</dbReference>
<keyword evidence="6" id="KW-0732">Signal</keyword>
<dbReference type="PANTHER" id="PTHR13966">
    <property type="entry name" value="ENDONUCLEASE RELATED"/>
    <property type="match status" value="1"/>
</dbReference>
<dbReference type="AlphaFoldDB" id="A0A8J2R8A4"/>
<name>A0A8J2R8A4_9NEOP</name>
<evidence type="ECO:0000256" key="1">
    <source>
        <dbReference type="ARBA" id="ARBA00010052"/>
    </source>
</evidence>
<dbReference type="GO" id="GO:0003676">
    <property type="term" value="F:nucleic acid binding"/>
    <property type="evidence" value="ECO:0007669"/>
    <property type="project" value="InterPro"/>
</dbReference>
<dbReference type="Gene3D" id="3.40.570.10">
    <property type="entry name" value="Extracellular Endonuclease, subunit A"/>
    <property type="match status" value="1"/>
</dbReference>
<evidence type="ECO:0000259" key="8">
    <source>
        <dbReference type="SMART" id="SM00892"/>
    </source>
</evidence>
<feature type="domain" description="ENPP1-3/EXOG-like endonuclease/phosphodiesterase" evidence="7">
    <location>
        <begin position="143"/>
        <end position="358"/>
    </location>
</feature>
<feature type="domain" description="DNA/RNA non-specific endonuclease/pyrophosphatase/phosphodiesterase" evidence="8">
    <location>
        <begin position="142"/>
        <end position="382"/>
    </location>
</feature>
<feature type="chain" id="PRO_5035244888" evidence="6">
    <location>
        <begin position="22"/>
        <end position="399"/>
    </location>
</feature>
<evidence type="ECO:0000256" key="5">
    <source>
        <dbReference type="PIRSR" id="PIRSR640255-2"/>
    </source>
</evidence>
<dbReference type="EMBL" id="CAKASE010000072">
    <property type="protein sequence ID" value="CAG9574133.1"/>
    <property type="molecule type" value="Genomic_DNA"/>
</dbReference>
<dbReference type="Pfam" id="PF01223">
    <property type="entry name" value="Endonuclease_NS"/>
    <property type="match status" value="1"/>
</dbReference>
<proteinExistence type="inferred from homology"/>
<dbReference type="InterPro" id="IPR044929">
    <property type="entry name" value="DNA/RNA_non-sp_Endonuclease_sf"/>
</dbReference>
<sequence length="399" mass="45215">MKGLRACVLFVTLNILNKVDGGCNLSLKRDFPRTSVVYIRHGRLLSPDPVSGDVQLRRSETLQVACPGEQKYIVLSNKTTNQSLLDVKCVSNNLFRVTKLSWIGNFSEIKCNAPPWTSAEEVGDCGVGSKYYKIGYKVSGHFHGLYEACFNKDLLSTLYVKQELAPGSIFIQSGGRPNFVENDFFGKVKMSKLYHLKNQKTRFKQVLGDGKEEEYLTKNQYLTRGHLSPRADHSLLCSQRASFLYLNTAPQWRRGNAGDWAALEEALRRRVHSYGSPVTVYTGTFGVSTLGDSSSKQQELFLSVDQNNNGILPVPLYYYKVVYDAKNKTAVSFISINSSYYNQTMIKKLVFCEDICGSSLYSWLKWRSNDGTHSFCCEYHDFIKTVHDLPKMKVEALFY</sequence>
<dbReference type="GO" id="GO:0006309">
    <property type="term" value="P:apoptotic DNA fragmentation"/>
    <property type="evidence" value="ECO:0007669"/>
    <property type="project" value="TreeGrafter"/>
</dbReference>
<feature type="active site" description="Proton acceptor" evidence="4">
    <location>
        <position position="226"/>
    </location>
</feature>
<reference evidence="9" key="1">
    <citation type="submission" date="2021-09" db="EMBL/GenBank/DDBJ databases">
        <authorList>
            <person name="Martin H S."/>
        </authorList>
    </citation>
    <scope>NUCLEOTIDE SEQUENCE</scope>
</reference>
<comment type="similarity">
    <text evidence="1">Belongs to the DNA/RNA non-specific endonuclease family.</text>
</comment>
<dbReference type="GO" id="GO:0046872">
    <property type="term" value="F:metal ion binding"/>
    <property type="evidence" value="ECO:0007669"/>
    <property type="project" value="UniProtKB-KW"/>
</dbReference>
<organism evidence="9 10">
    <name type="scientific">Danaus chrysippus</name>
    <name type="common">African queen</name>
    <dbReference type="NCBI Taxonomy" id="151541"/>
    <lineage>
        <taxon>Eukaryota</taxon>
        <taxon>Metazoa</taxon>
        <taxon>Ecdysozoa</taxon>
        <taxon>Arthropoda</taxon>
        <taxon>Hexapoda</taxon>
        <taxon>Insecta</taxon>
        <taxon>Pterygota</taxon>
        <taxon>Neoptera</taxon>
        <taxon>Endopterygota</taxon>
        <taxon>Lepidoptera</taxon>
        <taxon>Glossata</taxon>
        <taxon>Ditrysia</taxon>
        <taxon>Papilionoidea</taxon>
        <taxon>Nymphalidae</taxon>
        <taxon>Danainae</taxon>
        <taxon>Danaini</taxon>
        <taxon>Danaina</taxon>
        <taxon>Danaus</taxon>
        <taxon>Anosia</taxon>
    </lineage>
</organism>
<dbReference type="SMART" id="SM00892">
    <property type="entry name" value="Endonuclease_NS"/>
    <property type="match status" value="1"/>
</dbReference>
<evidence type="ECO:0000259" key="7">
    <source>
        <dbReference type="SMART" id="SM00477"/>
    </source>
</evidence>
<comment type="caution">
    <text evidence="9">The sequence shown here is derived from an EMBL/GenBank/DDBJ whole genome shotgun (WGS) entry which is preliminary data.</text>
</comment>
<gene>
    <name evidence="9" type="ORF">DCHRY22_LOCUS10771</name>
</gene>
<feature type="signal peptide" evidence="6">
    <location>
        <begin position="1"/>
        <end position="21"/>
    </location>
</feature>
<dbReference type="InterPro" id="IPR020821">
    <property type="entry name" value="ENPP1-3/EXOG-like_nuc-like"/>
</dbReference>
<feature type="binding site" evidence="5">
    <location>
        <position position="256"/>
    </location>
    <ligand>
        <name>Mg(2+)</name>
        <dbReference type="ChEBI" id="CHEBI:18420"/>
        <note>catalytic</note>
    </ligand>
</feature>
<dbReference type="GO" id="GO:0005743">
    <property type="term" value="C:mitochondrial inner membrane"/>
    <property type="evidence" value="ECO:0007669"/>
    <property type="project" value="TreeGrafter"/>
</dbReference>
<evidence type="ECO:0000256" key="4">
    <source>
        <dbReference type="PIRSR" id="PIRSR640255-1"/>
    </source>
</evidence>
<dbReference type="OrthoDB" id="8194122at2759"/>
<evidence type="ECO:0000313" key="10">
    <source>
        <dbReference type="Proteomes" id="UP000789524"/>
    </source>
</evidence>
<evidence type="ECO:0000256" key="6">
    <source>
        <dbReference type="SAM" id="SignalP"/>
    </source>
</evidence>
<evidence type="ECO:0000313" key="9">
    <source>
        <dbReference type="EMBL" id="CAG9574133.1"/>
    </source>
</evidence>
<keyword evidence="3" id="KW-0378">Hydrolase</keyword>
<dbReference type="InterPro" id="IPR001604">
    <property type="entry name" value="Endo_G_ENPP1-like_dom"/>
</dbReference>
<keyword evidence="2" id="KW-0540">Nuclease</keyword>
<dbReference type="FunFam" id="3.40.570.10:FF:000007">
    <property type="entry name" value="Alkaline nuclease"/>
    <property type="match status" value="1"/>
</dbReference>
<accession>A0A8J2R8A4</accession>
<keyword evidence="5" id="KW-0479">Metal-binding</keyword>
<evidence type="ECO:0000256" key="2">
    <source>
        <dbReference type="ARBA" id="ARBA00022722"/>
    </source>
</evidence>
<dbReference type="GO" id="GO:0005634">
    <property type="term" value="C:nucleus"/>
    <property type="evidence" value="ECO:0007669"/>
    <property type="project" value="TreeGrafter"/>
</dbReference>
<protein>
    <submittedName>
        <fullName evidence="9">(African queen) hypothetical protein</fullName>
    </submittedName>
</protein>
<dbReference type="SMART" id="SM00477">
    <property type="entry name" value="NUC"/>
    <property type="match status" value="1"/>
</dbReference>
<evidence type="ECO:0000256" key="3">
    <source>
        <dbReference type="ARBA" id="ARBA00022759"/>
    </source>
</evidence>
<dbReference type="GO" id="GO:0000014">
    <property type="term" value="F:single-stranded DNA endodeoxyribonuclease activity"/>
    <property type="evidence" value="ECO:0007669"/>
    <property type="project" value="TreeGrafter"/>
</dbReference>
<dbReference type="PANTHER" id="PTHR13966:SF17">
    <property type="entry name" value="ENDONUCLEASE-RELATED"/>
    <property type="match status" value="1"/>
</dbReference>
<keyword evidence="3" id="KW-0255">Endonuclease</keyword>
<dbReference type="SUPFAM" id="SSF54060">
    <property type="entry name" value="His-Me finger endonucleases"/>
    <property type="match status" value="1"/>
</dbReference>